<dbReference type="EMBL" id="FNQY01000019">
    <property type="protein sequence ID" value="SEA44984.1"/>
    <property type="molecule type" value="Genomic_DNA"/>
</dbReference>
<evidence type="ECO:0000313" key="2">
    <source>
        <dbReference type="Proteomes" id="UP000199041"/>
    </source>
</evidence>
<reference evidence="1 2" key="1">
    <citation type="submission" date="2016-10" db="EMBL/GenBank/DDBJ databases">
        <authorList>
            <person name="de Groot N.N."/>
        </authorList>
    </citation>
    <scope>NUCLEOTIDE SEQUENCE [LARGE SCALE GENOMIC DNA]</scope>
    <source>
        <strain evidence="1 2">Vu-144</strain>
    </source>
</reference>
<gene>
    <name evidence="1" type="ORF">SAMN05192529_11946</name>
</gene>
<accession>A0A1H4BA99</accession>
<protein>
    <submittedName>
        <fullName evidence="1">Uncharacterized protein</fullName>
    </submittedName>
</protein>
<proteinExistence type="predicted"/>
<organism evidence="1 2">
    <name type="scientific">Arachidicoccus rhizosphaerae</name>
    <dbReference type="NCBI Taxonomy" id="551991"/>
    <lineage>
        <taxon>Bacteria</taxon>
        <taxon>Pseudomonadati</taxon>
        <taxon>Bacteroidota</taxon>
        <taxon>Chitinophagia</taxon>
        <taxon>Chitinophagales</taxon>
        <taxon>Chitinophagaceae</taxon>
        <taxon>Arachidicoccus</taxon>
    </lineage>
</organism>
<keyword evidence="2" id="KW-1185">Reference proteome</keyword>
<sequence>MYNHKKIINGLCLLDYIRQENVGLKDQLSVLLQLEITPGDIRTAEWFHQKFIENDQIVELLRYEINTVYSQRRSQIKTSQNLLMNKRFQMIYIDIQNIKKEFLLLKEDFNHFKSGFGQSLQFDIQIL</sequence>
<dbReference type="Proteomes" id="UP000199041">
    <property type="component" value="Unassembled WGS sequence"/>
</dbReference>
<evidence type="ECO:0000313" key="1">
    <source>
        <dbReference type="EMBL" id="SEA44984.1"/>
    </source>
</evidence>
<dbReference type="RefSeq" id="WP_091399930.1">
    <property type="nucleotide sequence ID" value="NZ_FNQY01000019.1"/>
</dbReference>
<name>A0A1H4BA99_9BACT</name>
<dbReference type="AlphaFoldDB" id="A0A1H4BA99"/>
<dbReference type="OrthoDB" id="674775at2"/>